<reference evidence="1 2" key="1">
    <citation type="submission" date="2022-12" db="EMBL/GenBank/DDBJ databases">
        <authorList>
            <person name="Abashina T."/>
            <person name="Solyanikova I."/>
            <person name="Delegan Y."/>
        </authorList>
    </citation>
    <scope>NUCLEOTIDE SEQUENCE [LARGE SCALE GENOMIC DNA]</scope>
    <source>
        <strain evidence="1 2">IPS92ro</strain>
    </source>
</reference>
<evidence type="ECO:0000313" key="2">
    <source>
        <dbReference type="Proteomes" id="UP001301132"/>
    </source>
</evidence>
<evidence type="ECO:0000313" key="1">
    <source>
        <dbReference type="EMBL" id="MCZ4636533.1"/>
    </source>
</evidence>
<organism evidence="1 2">
    <name type="scientific">Streptomyces rubrogriseus</name>
    <dbReference type="NCBI Taxonomy" id="194673"/>
    <lineage>
        <taxon>Bacteria</taxon>
        <taxon>Bacillati</taxon>
        <taxon>Actinomycetota</taxon>
        <taxon>Actinomycetes</taxon>
        <taxon>Kitasatosporales</taxon>
        <taxon>Streptomycetaceae</taxon>
        <taxon>Streptomyces</taxon>
        <taxon>Streptomyces violaceoruber group</taxon>
    </lineage>
</organism>
<keyword evidence="2" id="KW-1185">Reference proteome</keyword>
<name>A0ABT4P5X9_9ACTN</name>
<sequence>SCRATSWNSSSAPAAGWQWWRRARVLLEGPVEQVAAGTTLNERFVELMGADPVRPLVWLA</sequence>
<accession>A0ABT4P5X9</accession>
<comment type="caution">
    <text evidence="1">The sequence shown here is derived from an EMBL/GenBank/DDBJ whole genome shotgun (WGS) entry which is preliminary data.</text>
</comment>
<evidence type="ECO:0008006" key="3">
    <source>
        <dbReference type="Google" id="ProtNLM"/>
    </source>
</evidence>
<dbReference type="RefSeq" id="WP_269636054.1">
    <property type="nucleotide sequence ID" value="NZ_JAPWHU010000232.1"/>
</dbReference>
<gene>
    <name evidence="1" type="ORF">O3S69_21060</name>
</gene>
<feature type="non-terminal residue" evidence="1">
    <location>
        <position position="1"/>
    </location>
</feature>
<protein>
    <recommendedName>
        <fullName evidence="3">ABC transporter ATP-binding protein</fullName>
    </recommendedName>
</protein>
<dbReference type="EMBL" id="JAPWHU010000232">
    <property type="protein sequence ID" value="MCZ4636533.1"/>
    <property type="molecule type" value="Genomic_DNA"/>
</dbReference>
<dbReference type="Proteomes" id="UP001301132">
    <property type="component" value="Unassembled WGS sequence"/>
</dbReference>
<proteinExistence type="predicted"/>